<organism evidence="2 3">
    <name type="scientific">Pedobacter duraquae</name>
    <dbReference type="NCBI Taxonomy" id="425511"/>
    <lineage>
        <taxon>Bacteria</taxon>
        <taxon>Pseudomonadati</taxon>
        <taxon>Bacteroidota</taxon>
        <taxon>Sphingobacteriia</taxon>
        <taxon>Sphingobacteriales</taxon>
        <taxon>Sphingobacteriaceae</taxon>
        <taxon>Pedobacter</taxon>
    </lineage>
</organism>
<feature type="chain" id="PRO_5020567488" description="Peptidase M1 membrane alanine aminopeptidase domain-containing protein" evidence="1">
    <location>
        <begin position="23"/>
        <end position="606"/>
    </location>
</feature>
<dbReference type="InterPro" id="IPR027268">
    <property type="entry name" value="Peptidase_M4/M1_CTD_sf"/>
</dbReference>
<accession>A0A4R6IPB6</accession>
<feature type="signal peptide" evidence="1">
    <location>
        <begin position="1"/>
        <end position="22"/>
    </location>
</feature>
<comment type="caution">
    <text evidence="2">The sequence shown here is derived from an EMBL/GenBank/DDBJ whole genome shotgun (WGS) entry which is preliminary data.</text>
</comment>
<protein>
    <recommendedName>
        <fullName evidence="4">Peptidase M1 membrane alanine aminopeptidase domain-containing protein</fullName>
    </recommendedName>
</protein>
<reference evidence="2 3" key="1">
    <citation type="submission" date="2019-03" db="EMBL/GenBank/DDBJ databases">
        <title>Genomic Encyclopedia of Archaeal and Bacterial Type Strains, Phase II (KMG-II): from individual species to whole genera.</title>
        <authorList>
            <person name="Goeker M."/>
        </authorList>
    </citation>
    <scope>NUCLEOTIDE SEQUENCE [LARGE SCALE GENOMIC DNA]</scope>
    <source>
        <strain evidence="2 3">DSM 19034</strain>
    </source>
</reference>
<dbReference type="SUPFAM" id="SSF55486">
    <property type="entry name" value="Metalloproteases ('zincins'), catalytic domain"/>
    <property type="match status" value="1"/>
</dbReference>
<evidence type="ECO:0000256" key="1">
    <source>
        <dbReference type="SAM" id="SignalP"/>
    </source>
</evidence>
<dbReference type="RefSeq" id="WP_133551604.1">
    <property type="nucleotide sequence ID" value="NZ_SNWM01000001.1"/>
</dbReference>
<proteinExistence type="predicted"/>
<evidence type="ECO:0008006" key="4">
    <source>
        <dbReference type="Google" id="ProtNLM"/>
    </source>
</evidence>
<dbReference type="Gene3D" id="1.10.390.10">
    <property type="entry name" value="Neutral Protease Domain 2"/>
    <property type="match status" value="1"/>
</dbReference>
<evidence type="ECO:0000313" key="3">
    <source>
        <dbReference type="Proteomes" id="UP000295499"/>
    </source>
</evidence>
<name>A0A4R6IPB6_9SPHI</name>
<dbReference type="Proteomes" id="UP000295499">
    <property type="component" value="Unassembled WGS sequence"/>
</dbReference>
<dbReference type="EMBL" id="SNWM01000001">
    <property type="protein sequence ID" value="TDO23991.1"/>
    <property type="molecule type" value="Genomic_DNA"/>
</dbReference>
<gene>
    <name evidence="2" type="ORF">CLV32_0278</name>
</gene>
<dbReference type="AlphaFoldDB" id="A0A4R6IPB6"/>
<keyword evidence="3" id="KW-1185">Reference proteome</keyword>
<dbReference type="OrthoDB" id="1292386at2"/>
<evidence type="ECO:0000313" key="2">
    <source>
        <dbReference type="EMBL" id="TDO23991.1"/>
    </source>
</evidence>
<keyword evidence="1" id="KW-0732">Signal</keyword>
<sequence>MKQLTYVPLVLFALFSPIVNLAQEKNADRLLNEYIISIDSAFQRADTVDFNKLIPLAELQSFYQATVNKKFERKAGLHRIIKVQGDSAFALITGAVLYGNSGDETNTSVIYSGIYKFKKINGSWIIAEKLAIDRLNKIKRQSLNLKVTPGAGIIVSDTLTIDVSDPLGFAVRFNHHALISGLTSNGQKLNYLAGGGLLWVNTQLRGIQKIVLNYSLAIEKDDNNRNSGYFGDIFGHVRNQYCWHPFFSFSSANDRADFSVHAEIPATYGISTTLPQQEAVEGQHKIVSAKSDGPIFALGLYYDKEWETTISKKDDIALVVYATKDFRPDHELLYQQFSKVYDTLQRNFGKPQGNYFGILQDRSSGGNGWKNRSNSVIIAAETGGYIITDKPSPRAIFGHEIAHQWTNPNGAATNFLTEGWATYAESILLKETYGDTIVRTFFKSQKLNYINGKFDGHADLLNDYGNSGVSYSKGSWLFYLLQQYVGEQKLAATMSAFSKLTNQSVKTFIAQLNINTGKDLELFVNSWLHSKVIPTLSVEQAKNTLTIIQESDVFIFPLTVQATLKNGKTLKKKIVLSSRTQTVHFDGGTILSYKLDPDDAALFFSK</sequence>